<dbReference type="EMBL" id="FOSR01000005">
    <property type="protein sequence ID" value="SFK65637.1"/>
    <property type="molecule type" value="Genomic_DNA"/>
</dbReference>
<keyword evidence="5 15" id="KW-0645">Protease</keyword>
<comment type="function">
    <text evidence="11">Removes dipeptides from the C-termini of N-blocked tripeptides, tetrapeptides and larger peptides.</text>
</comment>
<evidence type="ECO:0000256" key="9">
    <source>
        <dbReference type="ARBA" id="ARBA00023049"/>
    </source>
</evidence>
<dbReference type="InterPro" id="IPR045090">
    <property type="entry name" value="Pept_M3A_M3B"/>
</dbReference>
<keyword evidence="16" id="KW-0732">Signal</keyword>
<evidence type="ECO:0000256" key="8">
    <source>
        <dbReference type="ARBA" id="ARBA00022833"/>
    </source>
</evidence>
<dbReference type="GO" id="GO:0005829">
    <property type="term" value="C:cytosol"/>
    <property type="evidence" value="ECO:0007669"/>
    <property type="project" value="UniProtKB-ARBA"/>
</dbReference>
<feature type="chain" id="PRO_5011750682" description="Dipeptidyl carboxypeptidase" evidence="16">
    <location>
        <begin position="20"/>
        <end position="736"/>
    </location>
</feature>
<dbReference type="InterPro" id="IPR024077">
    <property type="entry name" value="Neurolysin/TOP_dom2"/>
</dbReference>
<feature type="signal peptide" evidence="16">
    <location>
        <begin position="1"/>
        <end position="19"/>
    </location>
</feature>
<accession>A0A1I4BBZ4</accession>
<comment type="similarity">
    <text evidence="2 15">Belongs to the peptidase M3 family.</text>
</comment>
<comment type="catalytic activity">
    <reaction evidence="10">
        <text>Hydrolysis of unblocked, C-terminal dipeptides from oligopeptides, with broad specificity. Does not hydrolyze bonds in which P1' is Pro, or both P1 and P1' are Gly.</text>
        <dbReference type="EC" id="3.4.15.5"/>
    </reaction>
</comment>
<proteinExistence type="inferred from homology"/>
<dbReference type="InterPro" id="IPR034005">
    <property type="entry name" value="M3A_DCP"/>
</dbReference>
<keyword evidence="4" id="KW-0121">Carboxypeptidase</keyword>
<dbReference type="GO" id="GO:0008241">
    <property type="term" value="F:peptidyl-dipeptidase activity"/>
    <property type="evidence" value="ECO:0007669"/>
    <property type="project" value="UniProtKB-EC"/>
</dbReference>
<dbReference type="FunFam" id="1.10.1370.40:FF:000001">
    <property type="entry name" value="Dipeptidyl carboxypeptidase II"/>
    <property type="match status" value="1"/>
</dbReference>
<keyword evidence="8 15" id="KW-0862">Zinc</keyword>
<evidence type="ECO:0000256" key="14">
    <source>
        <dbReference type="ARBA" id="ARBA00075608"/>
    </source>
</evidence>
<reference evidence="19" key="1">
    <citation type="submission" date="2016-10" db="EMBL/GenBank/DDBJ databases">
        <authorList>
            <person name="Varghese N."/>
            <person name="Submissions S."/>
        </authorList>
    </citation>
    <scope>NUCLEOTIDE SEQUENCE [LARGE SCALE GENOMIC DNA]</scope>
    <source>
        <strain evidence="19">MO64</strain>
    </source>
</reference>
<dbReference type="GO" id="GO:0006508">
    <property type="term" value="P:proteolysis"/>
    <property type="evidence" value="ECO:0007669"/>
    <property type="project" value="UniProtKB-KW"/>
</dbReference>
<evidence type="ECO:0000313" key="19">
    <source>
        <dbReference type="Proteomes" id="UP000198725"/>
    </source>
</evidence>
<evidence type="ECO:0000256" key="16">
    <source>
        <dbReference type="SAM" id="SignalP"/>
    </source>
</evidence>
<evidence type="ECO:0000256" key="6">
    <source>
        <dbReference type="ARBA" id="ARBA00022723"/>
    </source>
</evidence>
<dbReference type="Pfam" id="PF01432">
    <property type="entry name" value="Peptidase_M3"/>
    <property type="match status" value="1"/>
</dbReference>
<gene>
    <name evidence="18" type="ORF">SAMN05192579_1058</name>
</gene>
<dbReference type="SUPFAM" id="SSF55486">
    <property type="entry name" value="Metalloproteases ('zincins'), catalytic domain"/>
    <property type="match status" value="1"/>
</dbReference>
<evidence type="ECO:0000256" key="4">
    <source>
        <dbReference type="ARBA" id="ARBA00022645"/>
    </source>
</evidence>
<evidence type="ECO:0000259" key="17">
    <source>
        <dbReference type="Pfam" id="PF01432"/>
    </source>
</evidence>
<evidence type="ECO:0000256" key="10">
    <source>
        <dbReference type="ARBA" id="ARBA00052506"/>
    </source>
</evidence>
<keyword evidence="3" id="KW-0963">Cytoplasm</keyword>
<dbReference type="RefSeq" id="WP_092702754.1">
    <property type="nucleotide sequence ID" value="NZ_FOSR01000005.1"/>
</dbReference>
<dbReference type="CDD" id="cd06456">
    <property type="entry name" value="M3A_DCP"/>
    <property type="match status" value="1"/>
</dbReference>
<evidence type="ECO:0000256" key="1">
    <source>
        <dbReference type="ARBA" id="ARBA00004496"/>
    </source>
</evidence>
<dbReference type="InterPro" id="IPR001567">
    <property type="entry name" value="Pept_M3A_M3B_dom"/>
</dbReference>
<evidence type="ECO:0000256" key="11">
    <source>
        <dbReference type="ARBA" id="ARBA00054529"/>
    </source>
</evidence>
<dbReference type="Gene3D" id="1.10.1370.40">
    <property type="match status" value="1"/>
</dbReference>
<organism evidence="18 19">
    <name type="scientific">Rhodanobacter glycinis</name>
    <dbReference type="NCBI Taxonomy" id="582702"/>
    <lineage>
        <taxon>Bacteria</taxon>
        <taxon>Pseudomonadati</taxon>
        <taxon>Pseudomonadota</taxon>
        <taxon>Gammaproteobacteria</taxon>
        <taxon>Lysobacterales</taxon>
        <taxon>Rhodanobacteraceae</taxon>
        <taxon>Rhodanobacter</taxon>
    </lineage>
</organism>
<comment type="subcellular location">
    <subcellularLocation>
        <location evidence="1">Cytoplasm</location>
    </subcellularLocation>
</comment>
<evidence type="ECO:0000313" key="18">
    <source>
        <dbReference type="EMBL" id="SFK65637.1"/>
    </source>
</evidence>
<dbReference type="PROSITE" id="PS51257">
    <property type="entry name" value="PROKAR_LIPOPROTEIN"/>
    <property type="match status" value="1"/>
</dbReference>
<dbReference type="Gene3D" id="1.10.1370.10">
    <property type="entry name" value="Neurolysin, domain 3"/>
    <property type="match status" value="1"/>
</dbReference>
<evidence type="ECO:0000256" key="5">
    <source>
        <dbReference type="ARBA" id="ARBA00022670"/>
    </source>
</evidence>
<dbReference type="Proteomes" id="UP000198725">
    <property type="component" value="Unassembled WGS sequence"/>
</dbReference>
<dbReference type="PANTHER" id="PTHR43660:SF1">
    <property type="entry name" value="DIPEPTIDYL CARBOXYPEPTIDASE"/>
    <property type="match status" value="1"/>
</dbReference>
<keyword evidence="6 15" id="KW-0479">Metal-binding</keyword>
<keyword evidence="19" id="KW-1185">Reference proteome</keyword>
<evidence type="ECO:0000256" key="3">
    <source>
        <dbReference type="ARBA" id="ARBA00022490"/>
    </source>
</evidence>
<sequence>MKHSLALAMVMVLAGSMSACTDATDTDADAGKSRATQPLAQAGAAAAEAGNPFFVESPLPLHYPQFDKIKDGDFAPAFDRGMADHLKEVTAIADNDAAPSFDNTILALEKSGQILHRTSTVFFNQVGVDTNDARKAIQAEYAPKLAAHRDAVMLNPQLFARIQTLYDTRNQLGLDAESVRLIERYHTDYVRAGARLSDADKTHLKEINGTLAKLGARFSQNVLAEVNDSAVVVDTKEQLAGLTDEQIGAAAEAAKARGLDGKYVIALLNTTGQPPEAQLQDRAVRERLYRASVARGSRGNAYDNTAIVSQVLKLRAEKAKMLGYPTYAAYVLADETAKTPEAVNAMLTQLAPPAVANARREGAVLQAMIDKEQAAKSQPTFPLEAWDWAYYAEKVRAEKYDFDESQLKPYFEMKNVLENGVFYAAGQLYGLSFKQRTDLPVYNPDVLVYDVYNADGSQLAIFIADMYARPSKRGGAWMNSYVEQSALTGNLPIVANHLNITKPASGPTLLTWDEVTTAFHEFGHALHGMFSNVKYPYFSGTSVPRDFVEFPSQVNEMWADWPSVLAHYARHYQTGEAMPKALLDKVLASSKFNQGFATTEYLGSAMLDQSWHQVGADKIPEADGVMAFEAAALKANGTDYAAVPPRYRTPYFSHIMGGYAAGYYAYIWSEVLDANTVEWIKAHGGLTRANGDRFRQALLSQGGSKDAMQLFSDFAGHEPQIQPLLERRGLDAATVD</sequence>
<dbReference type="GO" id="GO:0046872">
    <property type="term" value="F:metal ion binding"/>
    <property type="evidence" value="ECO:0007669"/>
    <property type="project" value="UniProtKB-UniRule"/>
</dbReference>
<feature type="domain" description="Peptidase M3A/M3B catalytic" evidence="17">
    <location>
        <begin position="278"/>
        <end position="729"/>
    </location>
</feature>
<dbReference type="FunFam" id="3.40.390.10:FF:000009">
    <property type="entry name" value="Oligopeptidase A"/>
    <property type="match status" value="1"/>
</dbReference>
<name>A0A1I4BBZ4_9GAMM</name>
<evidence type="ECO:0000256" key="15">
    <source>
        <dbReference type="RuleBase" id="RU003435"/>
    </source>
</evidence>
<protein>
    <recommendedName>
        <fullName evidence="13">Dipeptidyl carboxypeptidase</fullName>
        <ecNumber evidence="12">3.4.15.5</ecNumber>
    </recommendedName>
    <alternativeName>
        <fullName evidence="14">Peptidyl-dipeptidase Dcp</fullName>
    </alternativeName>
</protein>
<evidence type="ECO:0000256" key="13">
    <source>
        <dbReference type="ARBA" id="ARBA00070755"/>
    </source>
</evidence>
<evidence type="ECO:0000256" key="2">
    <source>
        <dbReference type="ARBA" id="ARBA00006040"/>
    </source>
</evidence>
<comment type="cofactor">
    <cofactor evidence="15">
        <name>Zn(2+)</name>
        <dbReference type="ChEBI" id="CHEBI:29105"/>
    </cofactor>
    <text evidence="15">Binds 1 zinc ion.</text>
</comment>
<evidence type="ECO:0000256" key="12">
    <source>
        <dbReference type="ARBA" id="ARBA00066668"/>
    </source>
</evidence>
<dbReference type="EC" id="3.4.15.5" evidence="12"/>
<dbReference type="PANTHER" id="PTHR43660">
    <property type="entry name" value="DIPEPTIDYL CARBOXYPEPTIDASE"/>
    <property type="match status" value="1"/>
</dbReference>
<dbReference type="GO" id="GO:0004180">
    <property type="term" value="F:carboxypeptidase activity"/>
    <property type="evidence" value="ECO:0007669"/>
    <property type="project" value="UniProtKB-KW"/>
</dbReference>
<dbReference type="Gene3D" id="3.40.390.10">
    <property type="entry name" value="Collagenase (Catalytic Domain)"/>
    <property type="match status" value="1"/>
</dbReference>
<keyword evidence="9 15" id="KW-0482">Metalloprotease</keyword>
<evidence type="ECO:0000256" key="7">
    <source>
        <dbReference type="ARBA" id="ARBA00022801"/>
    </source>
</evidence>
<dbReference type="InterPro" id="IPR024079">
    <property type="entry name" value="MetalloPept_cat_dom_sf"/>
</dbReference>
<dbReference type="GO" id="GO:0004222">
    <property type="term" value="F:metalloendopeptidase activity"/>
    <property type="evidence" value="ECO:0007669"/>
    <property type="project" value="InterPro"/>
</dbReference>
<dbReference type="AlphaFoldDB" id="A0A1I4BBZ4"/>
<keyword evidence="7 15" id="KW-0378">Hydrolase</keyword>